<comment type="caution">
    <text evidence="3">The sequence shown here is derived from an EMBL/GenBank/DDBJ whole genome shotgun (WGS) entry which is preliminary data.</text>
</comment>
<dbReference type="EMBL" id="CALBWS010000034">
    <property type="protein sequence ID" value="CAH2716864.1"/>
    <property type="molecule type" value="Genomic_DNA"/>
</dbReference>
<feature type="repeat" description="NHL" evidence="2">
    <location>
        <begin position="93"/>
        <end position="136"/>
    </location>
</feature>
<dbReference type="Gene3D" id="2.120.10.30">
    <property type="entry name" value="TolB, C-terminal domain"/>
    <property type="match status" value="3"/>
</dbReference>
<evidence type="ECO:0000256" key="2">
    <source>
        <dbReference type="PROSITE-ProRule" id="PRU00504"/>
    </source>
</evidence>
<dbReference type="PROSITE" id="PS51125">
    <property type="entry name" value="NHL"/>
    <property type="match status" value="3"/>
</dbReference>
<proteinExistence type="predicted"/>
<dbReference type="PANTHER" id="PTHR24104:SF25">
    <property type="entry name" value="PROTEIN LIN-41"/>
    <property type="match status" value="1"/>
</dbReference>
<dbReference type="InterPro" id="IPR011042">
    <property type="entry name" value="6-blade_b-propeller_TolB-like"/>
</dbReference>
<name>A0ABM9EW11_9BACI</name>
<gene>
    <name evidence="3" type="ORF">BACCIP111895_04052</name>
</gene>
<dbReference type="PANTHER" id="PTHR24104">
    <property type="entry name" value="E3 UBIQUITIN-PROTEIN LIGASE NHLRC1-RELATED"/>
    <property type="match status" value="1"/>
</dbReference>
<evidence type="ECO:0000256" key="1">
    <source>
        <dbReference type="ARBA" id="ARBA00022737"/>
    </source>
</evidence>
<organism evidence="3 4">
    <name type="scientific">Neobacillus rhizosphaerae</name>
    <dbReference type="NCBI Taxonomy" id="2880965"/>
    <lineage>
        <taxon>Bacteria</taxon>
        <taxon>Bacillati</taxon>
        <taxon>Bacillota</taxon>
        <taxon>Bacilli</taxon>
        <taxon>Bacillales</taxon>
        <taxon>Bacillaceae</taxon>
        <taxon>Neobacillus</taxon>
    </lineage>
</organism>
<feature type="repeat" description="NHL" evidence="2">
    <location>
        <begin position="186"/>
        <end position="229"/>
    </location>
</feature>
<keyword evidence="4" id="KW-1185">Reference proteome</keyword>
<dbReference type="Pfam" id="PF17170">
    <property type="entry name" value="DUF5128"/>
    <property type="match status" value="1"/>
</dbReference>
<evidence type="ECO:0000313" key="4">
    <source>
        <dbReference type="Proteomes" id="UP000838308"/>
    </source>
</evidence>
<keyword evidence="1" id="KW-0677">Repeat</keyword>
<dbReference type="Proteomes" id="UP000838308">
    <property type="component" value="Unassembled WGS sequence"/>
</dbReference>
<dbReference type="InterPro" id="IPR050952">
    <property type="entry name" value="TRIM-NHL_E3_ligases"/>
</dbReference>
<evidence type="ECO:0000313" key="3">
    <source>
        <dbReference type="EMBL" id="CAH2716864.1"/>
    </source>
</evidence>
<sequence>MKRRNVYIGMALIAITTAVVFTFIFLNQSKAVDTGLLNVLNPNGAPKYSHQLNGDFDKPLAKPMDVAATNSFTYVTDTNNKRVVAFDVGGNILFSFGEEGTKAGQFTFPYGISVDEKGRVFVADLYNGTISIHDEKGKFIEYFATKASKEKKISAPAGLRIINKKVYVTDIKSNKAFVFDMDGKLLLEIGKHGTKEGEFNAPNGITADNEGNIYVVDTGNQRVQIFNKAGKFLKIINGSNKGKGESIFVNPRGIGIDSRGIMYVVSNLTHMVYGFDKDGKKLFQFGGMGEANGEFYLPNGLFIDQQDNVFITDTTNIRVQVFK</sequence>
<protein>
    <recommendedName>
        <fullName evidence="5">6-bladed beta-propeller</fullName>
    </recommendedName>
</protein>
<evidence type="ECO:0008006" key="5">
    <source>
        <dbReference type="Google" id="ProtNLM"/>
    </source>
</evidence>
<dbReference type="InterPro" id="IPR001258">
    <property type="entry name" value="NHL_repeat"/>
</dbReference>
<dbReference type="RefSeq" id="WP_248737100.1">
    <property type="nucleotide sequence ID" value="NZ_CALBWS010000034.1"/>
</dbReference>
<dbReference type="SUPFAM" id="SSF101898">
    <property type="entry name" value="NHL repeat"/>
    <property type="match status" value="1"/>
</dbReference>
<reference evidence="3" key="1">
    <citation type="submission" date="2022-04" db="EMBL/GenBank/DDBJ databases">
        <authorList>
            <person name="Criscuolo A."/>
        </authorList>
    </citation>
    <scope>NUCLEOTIDE SEQUENCE</scope>
    <source>
        <strain evidence="3">CIP111895</strain>
    </source>
</reference>
<feature type="repeat" description="NHL" evidence="2">
    <location>
        <begin position="282"/>
        <end position="323"/>
    </location>
</feature>
<dbReference type="CDD" id="cd14963">
    <property type="entry name" value="NHL_like_5"/>
    <property type="match status" value="1"/>
</dbReference>
<accession>A0ABM9EW11</accession>